<accession>A0A0L8I9H6</accession>
<evidence type="ECO:0000256" key="1">
    <source>
        <dbReference type="SAM" id="Phobius"/>
    </source>
</evidence>
<dbReference type="AlphaFoldDB" id="A0A0L8I9H6"/>
<reference evidence="2" key="1">
    <citation type="submission" date="2015-07" db="EMBL/GenBank/DDBJ databases">
        <title>MeaNS - Measles Nucleotide Surveillance Program.</title>
        <authorList>
            <person name="Tran T."/>
            <person name="Druce J."/>
        </authorList>
    </citation>
    <scope>NUCLEOTIDE SEQUENCE</scope>
    <source>
        <strain evidence="2">UCB-OBI-ISO-001</strain>
        <tissue evidence="2">Gonad</tissue>
    </source>
</reference>
<dbReference type="EMBL" id="KQ416223">
    <property type="protein sequence ID" value="KOF98074.1"/>
    <property type="molecule type" value="Genomic_DNA"/>
</dbReference>
<keyword evidence="1" id="KW-0812">Transmembrane</keyword>
<organism evidence="2">
    <name type="scientific">Octopus bimaculoides</name>
    <name type="common">California two-spotted octopus</name>
    <dbReference type="NCBI Taxonomy" id="37653"/>
    <lineage>
        <taxon>Eukaryota</taxon>
        <taxon>Metazoa</taxon>
        <taxon>Spiralia</taxon>
        <taxon>Lophotrochozoa</taxon>
        <taxon>Mollusca</taxon>
        <taxon>Cephalopoda</taxon>
        <taxon>Coleoidea</taxon>
        <taxon>Octopodiformes</taxon>
        <taxon>Octopoda</taxon>
        <taxon>Incirrata</taxon>
        <taxon>Octopodidae</taxon>
        <taxon>Octopus</taxon>
    </lineage>
</organism>
<keyword evidence="1" id="KW-1133">Transmembrane helix</keyword>
<evidence type="ECO:0000313" key="2">
    <source>
        <dbReference type="EMBL" id="KOF98074.1"/>
    </source>
</evidence>
<feature type="transmembrane region" description="Helical" evidence="1">
    <location>
        <begin position="38"/>
        <end position="56"/>
    </location>
</feature>
<name>A0A0L8I9H6_OCTBM</name>
<keyword evidence="1" id="KW-0472">Membrane</keyword>
<protein>
    <submittedName>
        <fullName evidence="2">Uncharacterized protein</fullName>
    </submittedName>
</protein>
<proteinExistence type="predicted"/>
<gene>
    <name evidence="2" type="ORF">OCBIM_22027402mg</name>
</gene>
<sequence>MPSVTLVLLVPAFSASVFIVLPGTSKYSVNSYNFDITWMYFFLFLLFCLCFALLEVS</sequence>